<dbReference type="EMBL" id="DWUW01000002">
    <property type="protein sequence ID" value="HJD30305.1"/>
    <property type="molecule type" value="Genomic_DNA"/>
</dbReference>
<feature type="region of interest" description="Disordered" evidence="1">
    <location>
        <begin position="113"/>
        <end position="134"/>
    </location>
</feature>
<dbReference type="AlphaFoldDB" id="A0A9D2QXR5"/>
<organism evidence="2 3">
    <name type="scientific">Candidatus Eisenbergiella stercorigallinarum</name>
    <dbReference type="NCBI Taxonomy" id="2838557"/>
    <lineage>
        <taxon>Bacteria</taxon>
        <taxon>Bacillati</taxon>
        <taxon>Bacillota</taxon>
        <taxon>Clostridia</taxon>
        <taxon>Lachnospirales</taxon>
        <taxon>Lachnospiraceae</taxon>
        <taxon>Eisenbergiella</taxon>
    </lineage>
</organism>
<dbReference type="Proteomes" id="UP000823851">
    <property type="component" value="Unassembled WGS sequence"/>
</dbReference>
<gene>
    <name evidence="2" type="ORF">H9912_00015</name>
</gene>
<protein>
    <submittedName>
        <fullName evidence="2">PcfK-like family protein</fullName>
    </submittedName>
</protein>
<name>A0A9D2QXR5_9FIRM</name>
<accession>A0A9D2QXR5</accession>
<feature type="region of interest" description="Disordered" evidence="1">
    <location>
        <begin position="161"/>
        <end position="199"/>
    </location>
</feature>
<evidence type="ECO:0000313" key="3">
    <source>
        <dbReference type="Proteomes" id="UP000823851"/>
    </source>
</evidence>
<comment type="caution">
    <text evidence="2">The sequence shown here is derived from an EMBL/GenBank/DDBJ whole genome shotgun (WGS) entry which is preliminary data.</text>
</comment>
<evidence type="ECO:0000313" key="2">
    <source>
        <dbReference type="EMBL" id="HJD30305.1"/>
    </source>
</evidence>
<feature type="region of interest" description="Disordered" evidence="1">
    <location>
        <begin position="1"/>
        <end position="27"/>
    </location>
</feature>
<evidence type="ECO:0000256" key="1">
    <source>
        <dbReference type="SAM" id="MobiDB-lite"/>
    </source>
</evidence>
<reference evidence="2" key="1">
    <citation type="journal article" date="2021" name="PeerJ">
        <title>Extensive microbial diversity within the chicken gut microbiome revealed by metagenomics and culture.</title>
        <authorList>
            <person name="Gilroy R."/>
            <person name="Ravi A."/>
            <person name="Getino M."/>
            <person name="Pursley I."/>
            <person name="Horton D.L."/>
            <person name="Alikhan N.F."/>
            <person name="Baker D."/>
            <person name="Gharbi K."/>
            <person name="Hall N."/>
            <person name="Watson M."/>
            <person name="Adriaenssens E.M."/>
            <person name="Foster-Nyarko E."/>
            <person name="Jarju S."/>
            <person name="Secka A."/>
            <person name="Antonio M."/>
            <person name="Oren A."/>
            <person name="Chaudhuri R.R."/>
            <person name="La Ragione R."/>
            <person name="Hildebrand F."/>
            <person name="Pallen M.J."/>
        </authorList>
    </citation>
    <scope>NUCLEOTIDE SEQUENCE</scope>
    <source>
        <strain evidence="2">ChiHjej8B7-25341</strain>
    </source>
</reference>
<reference evidence="2" key="2">
    <citation type="submission" date="2021-04" db="EMBL/GenBank/DDBJ databases">
        <authorList>
            <person name="Gilroy R."/>
        </authorList>
    </citation>
    <scope>NUCLEOTIDE SEQUENCE</scope>
    <source>
        <strain evidence="2">ChiHjej8B7-25341</strain>
    </source>
</reference>
<sequence>MEKKNDEYEAKEALHRKEWEEKQAQKKADEQAKLDAIRSLSDEDVISQSLRRVSEDTDRITRRNMKECVSEYVQTLSLSDLNFARNTLYPKKNMRNCFRFIIRKAREYLETEGSLDAEEPLEAGNPGSRRPGPQIRTLYGDVPDDLCYAWAEEYFRSSDIKEDQEKEDVYVPLPRPAGSRQPGRKTSAGKKTSEVSENP</sequence>
<proteinExistence type="predicted"/>
<feature type="non-terminal residue" evidence="2">
    <location>
        <position position="199"/>
    </location>
</feature>